<protein>
    <submittedName>
        <fullName evidence="2">Uncharacterized protein</fullName>
    </submittedName>
</protein>
<evidence type="ECO:0000313" key="2">
    <source>
        <dbReference type="EMBL" id="KAF5912683.1"/>
    </source>
</evidence>
<proteinExistence type="predicted"/>
<keyword evidence="1" id="KW-1133">Transmembrane helix</keyword>
<name>A0A7J7EAH5_DICBM</name>
<evidence type="ECO:0000313" key="3">
    <source>
        <dbReference type="Proteomes" id="UP000551758"/>
    </source>
</evidence>
<comment type="caution">
    <text evidence="2">The sequence shown here is derived from an EMBL/GenBank/DDBJ whole genome shotgun (WGS) entry which is preliminary data.</text>
</comment>
<keyword evidence="3" id="KW-1185">Reference proteome</keyword>
<sequence>MEFSQWNVLSFLNSLMECCLSFDSTFLDTDPNLTFLCGLGLLLLFLCYLVGIPTLPTFQKTKAFQKRDMQDGKSE</sequence>
<dbReference type="EMBL" id="JACDTQ010003801">
    <property type="protein sequence ID" value="KAF5912683.1"/>
    <property type="molecule type" value="Genomic_DNA"/>
</dbReference>
<evidence type="ECO:0000256" key="1">
    <source>
        <dbReference type="SAM" id="Phobius"/>
    </source>
</evidence>
<dbReference type="Proteomes" id="UP000551758">
    <property type="component" value="Unassembled WGS sequence"/>
</dbReference>
<organism evidence="2 3">
    <name type="scientific">Diceros bicornis minor</name>
    <name type="common">South-central black rhinoceros</name>
    <dbReference type="NCBI Taxonomy" id="77932"/>
    <lineage>
        <taxon>Eukaryota</taxon>
        <taxon>Metazoa</taxon>
        <taxon>Chordata</taxon>
        <taxon>Craniata</taxon>
        <taxon>Vertebrata</taxon>
        <taxon>Euteleostomi</taxon>
        <taxon>Mammalia</taxon>
        <taxon>Eutheria</taxon>
        <taxon>Laurasiatheria</taxon>
        <taxon>Perissodactyla</taxon>
        <taxon>Rhinocerotidae</taxon>
        <taxon>Diceros</taxon>
    </lineage>
</organism>
<feature type="transmembrane region" description="Helical" evidence="1">
    <location>
        <begin position="33"/>
        <end position="58"/>
    </location>
</feature>
<keyword evidence="1" id="KW-0472">Membrane</keyword>
<reference evidence="2 3" key="1">
    <citation type="journal article" date="2020" name="Mol. Biol. Evol.">
        <title>Interspecific Gene Flow and the Evolution of Specialization in Black and White Rhinoceros.</title>
        <authorList>
            <person name="Moodley Y."/>
            <person name="Westbury M.V."/>
            <person name="Russo I.M."/>
            <person name="Gopalakrishnan S."/>
            <person name="Rakotoarivelo A."/>
            <person name="Olsen R.A."/>
            <person name="Prost S."/>
            <person name="Tunstall T."/>
            <person name="Ryder O.A."/>
            <person name="Dalen L."/>
            <person name="Bruford M.W."/>
        </authorList>
    </citation>
    <scope>NUCLEOTIDE SEQUENCE [LARGE SCALE GENOMIC DNA]</scope>
    <source>
        <strain evidence="2">SBR-YM</strain>
        <tissue evidence="2">Skin</tissue>
    </source>
</reference>
<keyword evidence="1" id="KW-0812">Transmembrane</keyword>
<dbReference type="AlphaFoldDB" id="A0A7J7EAH5"/>
<accession>A0A7J7EAH5</accession>
<gene>
    <name evidence="2" type="ORF">HPG69_007672</name>
</gene>